<keyword evidence="2" id="KW-1185">Reference proteome</keyword>
<evidence type="ECO:0008006" key="3">
    <source>
        <dbReference type="Google" id="ProtNLM"/>
    </source>
</evidence>
<sequence length="235" mass="25942">MEHELKTLTSRLLAHRWLPRSDRLVRRALVDETFRVELEHRLAAVGLQFQDNPYADHVAVALLPDMLEPVFGARREYAASNAGLTRDEIALLVVIWAIIILPKRERQVTRRELADDGQGDMFGADKPVAHGEAVSGALAEASLIADFGPLLGGRTKVKNFMLGKLARLGFIERRNGMLHEGPLLDVALDYRVVADRIIHGTLADVLTRAGHAVPETNAFEEAEVLSDAGDEEEDA</sequence>
<name>A0ABX1PTN0_9RHOO</name>
<dbReference type="RefSeq" id="WP_169254727.1">
    <property type="nucleotide sequence ID" value="NZ_WTVN01000003.1"/>
</dbReference>
<accession>A0ABX1PTN0</accession>
<proteinExistence type="predicted"/>
<dbReference type="Proteomes" id="UP000623795">
    <property type="component" value="Unassembled WGS sequence"/>
</dbReference>
<gene>
    <name evidence="1" type="ORF">GPA22_03550</name>
</gene>
<dbReference type="EMBL" id="WTVN01000003">
    <property type="protein sequence ID" value="NMG42811.1"/>
    <property type="molecule type" value="Genomic_DNA"/>
</dbReference>
<organism evidence="1 2">
    <name type="scientific">Aromatoleum toluvorans</name>
    <dbReference type="NCBI Taxonomy" id="92002"/>
    <lineage>
        <taxon>Bacteria</taxon>
        <taxon>Pseudomonadati</taxon>
        <taxon>Pseudomonadota</taxon>
        <taxon>Betaproteobacteria</taxon>
        <taxon>Rhodocyclales</taxon>
        <taxon>Rhodocyclaceae</taxon>
        <taxon>Aromatoleum</taxon>
    </lineage>
</organism>
<comment type="caution">
    <text evidence="1">The sequence shown here is derived from an EMBL/GenBank/DDBJ whole genome shotgun (WGS) entry which is preliminary data.</text>
</comment>
<protein>
    <recommendedName>
        <fullName evidence="3">DUF4194 domain-containing protein</fullName>
    </recommendedName>
</protein>
<evidence type="ECO:0000313" key="1">
    <source>
        <dbReference type="EMBL" id="NMG42811.1"/>
    </source>
</evidence>
<evidence type="ECO:0000313" key="2">
    <source>
        <dbReference type="Proteomes" id="UP000623795"/>
    </source>
</evidence>
<reference evidence="1 2" key="1">
    <citation type="submission" date="2019-12" db="EMBL/GenBank/DDBJ databases">
        <title>Comparative genomics gives insights into the taxonomy of the Azoarcus-Aromatoleum group and reveals separate origins of nif in the plant-associated Azoarcus and non-plant-associated Aromatoleum sub-groups.</title>
        <authorList>
            <person name="Lafos M."/>
            <person name="Maluk M."/>
            <person name="Batista M."/>
            <person name="Junghare M."/>
            <person name="Carmona M."/>
            <person name="Faoro H."/>
            <person name="Cruz L.M."/>
            <person name="Battistoni F."/>
            <person name="De Souza E."/>
            <person name="Pedrosa F."/>
            <person name="Chen W.-M."/>
            <person name="Poole P.S."/>
            <person name="Dixon R.A."/>
            <person name="James E.K."/>
        </authorList>
    </citation>
    <scope>NUCLEOTIDE SEQUENCE [LARGE SCALE GENOMIC DNA]</scope>
    <source>
        <strain evidence="1 2">Td21</strain>
    </source>
</reference>